<sequence>MLVSTDRRPAAVSIELAIHLPLRSHPSSFDQQADREQASFTFFILTASGGLSFPSILPSAGAHPLPSNSLAAGAVKRIPAFLTPEIIVSLVLFVLFSGAIISLLFYGREIRSFIRRKLKRQKEPEPASELQPVLAPGLDASWGFVFDGLTQEEMDAVRRKEERQETRAGLYIKLPVSPPSLVLQHLSKSPLLPFDMDLDHKTLVGTSDEHPACMVRAASSSSSESRSGDAAGFSSSSSSSEELQYTTNANSARPQSPSQIANLVKFARFMGSFALTGGIEADGTRSLSGRLVIFRLIKPSRWHGSERTQGDRYQNRLDERIAQLS</sequence>
<feature type="transmembrane region" description="Helical" evidence="2">
    <location>
        <begin position="86"/>
        <end position="107"/>
    </location>
</feature>
<organism evidence="3 4">
    <name type="scientific">Lyophyllum shimeji</name>
    <name type="common">Hon-shimeji</name>
    <name type="synonym">Tricholoma shimeji</name>
    <dbReference type="NCBI Taxonomy" id="47721"/>
    <lineage>
        <taxon>Eukaryota</taxon>
        <taxon>Fungi</taxon>
        <taxon>Dikarya</taxon>
        <taxon>Basidiomycota</taxon>
        <taxon>Agaricomycotina</taxon>
        <taxon>Agaricomycetes</taxon>
        <taxon>Agaricomycetidae</taxon>
        <taxon>Agaricales</taxon>
        <taxon>Tricholomatineae</taxon>
        <taxon>Lyophyllaceae</taxon>
        <taxon>Lyophyllum</taxon>
    </lineage>
</organism>
<evidence type="ECO:0000256" key="1">
    <source>
        <dbReference type="SAM" id="MobiDB-lite"/>
    </source>
</evidence>
<dbReference type="OrthoDB" id="3068153at2759"/>
<proteinExistence type="predicted"/>
<name>A0A9P3PX15_LYOSH</name>
<evidence type="ECO:0000313" key="3">
    <source>
        <dbReference type="EMBL" id="GLB43565.1"/>
    </source>
</evidence>
<dbReference type="AlphaFoldDB" id="A0A9P3PX15"/>
<accession>A0A9P3PX15</accession>
<feature type="region of interest" description="Disordered" evidence="1">
    <location>
        <begin position="215"/>
        <end position="256"/>
    </location>
</feature>
<dbReference type="Proteomes" id="UP001063166">
    <property type="component" value="Unassembled WGS sequence"/>
</dbReference>
<keyword evidence="2" id="KW-0472">Membrane</keyword>
<evidence type="ECO:0000313" key="4">
    <source>
        <dbReference type="Proteomes" id="UP001063166"/>
    </source>
</evidence>
<comment type="caution">
    <text evidence="3">The sequence shown here is derived from an EMBL/GenBank/DDBJ whole genome shotgun (WGS) entry which is preliminary data.</text>
</comment>
<dbReference type="EMBL" id="BRPK01000014">
    <property type="protein sequence ID" value="GLB43565.1"/>
    <property type="molecule type" value="Genomic_DNA"/>
</dbReference>
<protein>
    <submittedName>
        <fullName evidence="3">Uncharacterized protein</fullName>
    </submittedName>
</protein>
<keyword evidence="2" id="KW-1133">Transmembrane helix</keyword>
<feature type="compositionally biased region" description="Low complexity" evidence="1">
    <location>
        <begin position="216"/>
        <end position="225"/>
    </location>
</feature>
<feature type="compositionally biased region" description="Polar residues" evidence="1">
    <location>
        <begin position="241"/>
        <end position="256"/>
    </location>
</feature>
<feature type="transmembrane region" description="Helical" evidence="2">
    <location>
        <begin position="38"/>
        <end position="57"/>
    </location>
</feature>
<keyword evidence="4" id="KW-1185">Reference proteome</keyword>
<reference evidence="3" key="1">
    <citation type="submission" date="2022-07" db="EMBL/GenBank/DDBJ databases">
        <title>The genome of Lyophyllum shimeji provides insight into the initial evolution of ectomycorrhizal fungal genome.</title>
        <authorList>
            <person name="Kobayashi Y."/>
            <person name="Shibata T."/>
            <person name="Hirakawa H."/>
            <person name="Shigenobu S."/>
            <person name="Nishiyama T."/>
            <person name="Yamada A."/>
            <person name="Hasebe M."/>
            <person name="Kawaguchi M."/>
        </authorList>
    </citation>
    <scope>NUCLEOTIDE SEQUENCE</scope>
    <source>
        <strain evidence="3">AT787</strain>
    </source>
</reference>
<evidence type="ECO:0000256" key="2">
    <source>
        <dbReference type="SAM" id="Phobius"/>
    </source>
</evidence>
<gene>
    <name evidence="3" type="ORF">LshimejAT787_1400770</name>
</gene>
<keyword evidence="2" id="KW-0812">Transmembrane</keyword>